<organism evidence="3 4">
    <name type="scientific">Candidatus Thiomargarita nelsonii</name>
    <dbReference type="NCBI Taxonomy" id="1003181"/>
    <lineage>
        <taxon>Bacteria</taxon>
        <taxon>Pseudomonadati</taxon>
        <taxon>Pseudomonadota</taxon>
        <taxon>Gammaproteobacteria</taxon>
        <taxon>Thiotrichales</taxon>
        <taxon>Thiotrichaceae</taxon>
        <taxon>Thiomargarita</taxon>
    </lineage>
</organism>
<dbReference type="EMBL" id="LUTY01002111">
    <property type="protein sequence ID" value="OAD20788.1"/>
    <property type="molecule type" value="Genomic_DNA"/>
</dbReference>
<feature type="domain" description="Uncharacterised protein YfbK N-terminal" evidence="2">
    <location>
        <begin position="110"/>
        <end position="143"/>
    </location>
</feature>
<feature type="non-terminal residue" evidence="3">
    <location>
        <position position="143"/>
    </location>
</feature>
<dbReference type="Proteomes" id="UP000076962">
    <property type="component" value="Unassembled WGS sequence"/>
</dbReference>
<comment type="caution">
    <text evidence="3">The sequence shown here is derived from an EMBL/GenBank/DDBJ whole genome shotgun (WGS) entry which is preliminary data.</text>
</comment>
<feature type="compositionally biased region" description="Basic and acidic residues" evidence="1">
    <location>
        <begin position="113"/>
        <end position="125"/>
    </location>
</feature>
<dbReference type="AlphaFoldDB" id="A0A0A6RIG2"/>
<evidence type="ECO:0000313" key="4">
    <source>
        <dbReference type="Proteomes" id="UP000076962"/>
    </source>
</evidence>
<dbReference type="InterPro" id="IPR022156">
    <property type="entry name" value="Uncharacterised_YfbK_N"/>
</dbReference>
<evidence type="ECO:0000313" key="3">
    <source>
        <dbReference type="EMBL" id="OAD20788.1"/>
    </source>
</evidence>
<feature type="compositionally biased region" description="Low complexity" evidence="1">
    <location>
        <begin position="55"/>
        <end position="66"/>
    </location>
</feature>
<accession>A0A0A6RIG2</accession>
<gene>
    <name evidence="3" type="ORF">THIOM_003488</name>
</gene>
<feature type="region of interest" description="Disordered" evidence="1">
    <location>
        <begin position="33"/>
        <end position="125"/>
    </location>
</feature>
<reference evidence="3 4" key="1">
    <citation type="submission" date="2016-05" db="EMBL/GenBank/DDBJ databases">
        <title>Single-cell genome of chain-forming Candidatus Thiomargarita nelsonii and comparison to other large sulfur-oxidizing bacteria.</title>
        <authorList>
            <person name="Winkel M."/>
            <person name="Salman V."/>
            <person name="Woyke T."/>
            <person name="Schulz-Vogt H."/>
            <person name="Richter M."/>
            <person name="Flood B."/>
            <person name="Bailey J."/>
            <person name="Amann R."/>
            <person name="Mussmann M."/>
        </authorList>
    </citation>
    <scope>NUCLEOTIDE SEQUENCE [LARGE SCALE GENOMIC DNA]</scope>
    <source>
        <strain evidence="3 4">THI036</strain>
    </source>
</reference>
<dbReference type="Pfam" id="PF12450">
    <property type="entry name" value="vWF_A"/>
    <property type="match status" value="1"/>
</dbReference>
<evidence type="ECO:0000259" key="2">
    <source>
        <dbReference type="Pfam" id="PF12450"/>
    </source>
</evidence>
<sequence length="143" mass="15380">MLKKTSLLFSLLILLLVLFWGFSQVREQQASPEFAENESLTDTESSSHSPEEADSLATTTTDSLDSVLRVGPASDSSTAASLLNRKRRLEAARGSAGGLAQIRAPSTPPDSENYAHFDDNPVKHVSEHPVSTFSIDVDTGAYA</sequence>
<protein>
    <submittedName>
        <fullName evidence="3">Secreted protein</fullName>
    </submittedName>
</protein>
<evidence type="ECO:0000256" key="1">
    <source>
        <dbReference type="SAM" id="MobiDB-lite"/>
    </source>
</evidence>
<keyword evidence="4" id="KW-1185">Reference proteome</keyword>
<proteinExistence type="predicted"/>
<name>A0A0A6RIG2_9GAMM</name>